<feature type="transmembrane region" description="Helical" evidence="5">
    <location>
        <begin position="185"/>
        <end position="206"/>
    </location>
</feature>
<feature type="transmembrane region" description="Helical" evidence="5">
    <location>
        <begin position="314"/>
        <end position="335"/>
    </location>
</feature>
<dbReference type="GO" id="GO:0000064">
    <property type="term" value="F:L-ornithine transmembrane transporter activity"/>
    <property type="evidence" value="ECO:0007669"/>
    <property type="project" value="TreeGrafter"/>
</dbReference>
<evidence type="ECO:0000313" key="8">
    <source>
        <dbReference type="Proteomes" id="UP000792457"/>
    </source>
</evidence>
<keyword evidence="8" id="KW-1185">Reference proteome</keyword>
<dbReference type="Proteomes" id="UP000792457">
    <property type="component" value="Unassembled WGS sequence"/>
</dbReference>
<dbReference type="OrthoDB" id="3900342at2759"/>
<dbReference type="GO" id="GO:0097638">
    <property type="term" value="P:L-arginine import across plasma membrane"/>
    <property type="evidence" value="ECO:0007669"/>
    <property type="project" value="TreeGrafter"/>
</dbReference>
<gene>
    <name evidence="7" type="ORF">J437_LFUL004797</name>
</gene>
<dbReference type="GO" id="GO:0005886">
    <property type="term" value="C:plasma membrane"/>
    <property type="evidence" value="ECO:0007669"/>
    <property type="project" value="TreeGrafter"/>
</dbReference>
<name>A0A8K0K1F4_LADFU</name>
<dbReference type="PANTHER" id="PTHR43243">
    <property type="entry name" value="INNER MEMBRANE TRANSPORTER YGJI-RELATED"/>
    <property type="match status" value="1"/>
</dbReference>
<evidence type="ECO:0000256" key="5">
    <source>
        <dbReference type="SAM" id="Phobius"/>
    </source>
</evidence>
<feature type="transmembrane region" description="Helical" evidence="5">
    <location>
        <begin position="160"/>
        <end position="179"/>
    </location>
</feature>
<feature type="transmembrane region" description="Helical" evidence="5">
    <location>
        <begin position="260"/>
        <end position="276"/>
    </location>
</feature>
<dbReference type="InterPro" id="IPR029485">
    <property type="entry name" value="CAT_C"/>
</dbReference>
<dbReference type="Pfam" id="PF13520">
    <property type="entry name" value="AA_permease_2"/>
    <property type="match status" value="1"/>
</dbReference>
<accession>A0A8K0K1F4</accession>
<dbReference type="PIRSF" id="PIRSF006060">
    <property type="entry name" value="AA_transporter"/>
    <property type="match status" value="1"/>
</dbReference>
<dbReference type="Gene3D" id="1.20.1740.10">
    <property type="entry name" value="Amino acid/polyamine transporter I"/>
    <property type="match status" value="2"/>
</dbReference>
<dbReference type="EMBL" id="KZ308255">
    <property type="protein sequence ID" value="KAG8225867.1"/>
    <property type="molecule type" value="Genomic_DNA"/>
</dbReference>
<keyword evidence="4 5" id="KW-0472">Membrane</keyword>
<evidence type="ECO:0000256" key="1">
    <source>
        <dbReference type="ARBA" id="ARBA00004141"/>
    </source>
</evidence>
<feature type="domain" description="Cationic amino acid transporter C-terminal" evidence="6">
    <location>
        <begin position="314"/>
        <end position="364"/>
    </location>
</feature>
<evidence type="ECO:0000256" key="2">
    <source>
        <dbReference type="ARBA" id="ARBA00022692"/>
    </source>
</evidence>
<evidence type="ECO:0000259" key="6">
    <source>
        <dbReference type="Pfam" id="PF13906"/>
    </source>
</evidence>
<protein>
    <recommendedName>
        <fullName evidence="6">Cationic amino acid transporter C-terminal domain-containing protein</fullName>
    </recommendedName>
</protein>
<dbReference type="AlphaFoldDB" id="A0A8K0K1F4"/>
<feature type="transmembrane region" description="Helical" evidence="5">
    <location>
        <begin position="282"/>
        <end position="302"/>
    </location>
</feature>
<proteinExistence type="predicted"/>
<feature type="transmembrane region" description="Helical" evidence="5">
    <location>
        <begin position="66"/>
        <end position="91"/>
    </location>
</feature>
<dbReference type="GO" id="GO:0015189">
    <property type="term" value="F:L-lysine transmembrane transporter activity"/>
    <property type="evidence" value="ECO:0007669"/>
    <property type="project" value="TreeGrafter"/>
</dbReference>
<dbReference type="PANTHER" id="PTHR43243:SF95">
    <property type="entry name" value="LD37241P"/>
    <property type="match status" value="1"/>
</dbReference>
<evidence type="ECO:0000313" key="7">
    <source>
        <dbReference type="EMBL" id="KAG8225867.1"/>
    </source>
</evidence>
<evidence type="ECO:0000256" key="4">
    <source>
        <dbReference type="ARBA" id="ARBA00023136"/>
    </source>
</evidence>
<reference evidence="7" key="1">
    <citation type="submission" date="2013-04" db="EMBL/GenBank/DDBJ databases">
        <authorList>
            <person name="Qu J."/>
            <person name="Murali S.C."/>
            <person name="Bandaranaike D."/>
            <person name="Bellair M."/>
            <person name="Blankenburg K."/>
            <person name="Chao H."/>
            <person name="Dinh H."/>
            <person name="Doddapaneni H."/>
            <person name="Downs B."/>
            <person name="Dugan-Rocha S."/>
            <person name="Elkadiri S."/>
            <person name="Gnanaolivu R.D."/>
            <person name="Hernandez B."/>
            <person name="Javaid M."/>
            <person name="Jayaseelan J.C."/>
            <person name="Lee S."/>
            <person name="Li M."/>
            <person name="Ming W."/>
            <person name="Munidasa M."/>
            <person name="Muniz J."/>
            <person name="Nguyen L."/>
            <person name="Ongeri F."/>
            <person name="Osuji N."/>
            <person name="Pu L.-L."/>
            <person name="Puazo M."/>
            <person name="Qu C."/>
            <person name="Quiroz J."/>
            <person name="Raj R."/>
            <person name="Weissenberger G."/>
            <person name="Xin Y."/>
            <person name="Zou X."/>
            <person name="Han Y."/>
            <person name="Richards S."/>
            <person name="Worley K."/>
            <person name="Muzny D."/>
            <person name="Gibbs R."/>
        </authorList>
    </citation>
    <scope>NUCLEOTIDE SEQUENCE</scope>
    <source>
        <strain evidence="7">Sampled in the wild</strain>
    </source>
</reference>
<comment type="caution">
    <text evidence="7">The sequence shown here is derived from an EMBL/GenBank/DDBJ whole genome shotgun (WGS) entry which is preliminary data.</text>
</comment>
<reference evidence="7" key="2">
    <citation type="submission" date="2017-10" db="EMBL/GenBank/DDBJ databases">
        <title>Ladona fulva Genome sequencing and assembly.</title>
        <authorList>
            <person name="Murali S."/>
            <person name="Richards S."/>
            <person name="Bandaranaike D."/>
            <person name="Bellair M."/>
            <person name="Blankenburg K."/>
            <person name="Chao H."/>
            <person name="Dinh H."/>
            <person name="Doddapaneni H."/>
            <person name="Dugan-Rocha S."/>
            <person name="Elkadiri S."/>
            <person name="Gnanaolivu R."/>
            <person name="Hernandez B."/>
            <person name="Skinner E."/>
            <person name="Javaid M."/>
            <person name="Lee S."/>
            <person name="Li M."/>
            <person name="Ming W."/>
            <person name="Munidasa M."/>
            <person name="Muniz J."/>
            <person name="Nguyen L."/>
            <person name="Hughes D."/>
            <person name="Osuji N."/>
            <person name="Pu L.-L."/>
            <person name="Puazo M."/>
            <person name="Qu C."/>
            <person name="Quiroz J."/>
            <person name="Raj R."/>
            <person name="Weissenberger G."/>
            <person name="Xin Y."/>
            <person name="Zou X."/>
            <person name="Han Y."/>
            <person name="Worley K."/>
            <person name="Muzny D."/>
            <person name="Gibbs R."/>
        </authorList>
    </citation>
    <scope>NUCLEOTIDE SEQUENCE</scope>
    <source>
        <strain evidence="7">Sampled in the wild</strain>
    </source>
</reference>
<dbReference type="GO" id="GO:0061459">
    <property type="term" value="F:L-arginine transmembrane transporter activity"/>
    <property type="evidence" value="ECO:0007669"/>
    <property type="project" value="TreeGrafter"/>
</dbReference>
<keyword evidence="2 5" id="KW-0812">Transmembrane</keyword>
<feature type="transmembrane region" description="Helical" evidence="5">
    <location>
        <begin position="341"/>
        <end position="359"/>
    </location>
</feature>
<feature type="non-terminal residue" evidence="7">
    <location>
        <position position="1"/>
    </location>
</feature>
<organism evidence="7 8">
    <name type="scientific">Ladona fulva</name>
    <name type="common">Scarce chaser dragonfly</name>
    <name type="synonym">Libellula fulva</name>
    <dbReference type="NCBI Taxonomy" id="123851"/>
    <lineage>
        <taxon>Eukaryota</taxon>
        <taxon>Metazoa</taxon>
        <taxon>Ecdysozoa</taxon>
        <taxon>Arthropoda</taxon>
        <taxon>Hexapoda</taxon>
        <taxon>Insecta</taxon>
        <taxon>Pterygota</taxon>
        <taxon>Palaeoptera</taxon>
        <taxon>Odonata</taxon>
        <taxon>Epiprocta</taxon>
        <taxon>Anisoptera</taxon>
        <taxon>Libelluloidea</taxon>
        <taxon>Libellulidae</taxon>
        <taxon>Ladona</taxon>
    </lineage>
</organism>
<dbReference type="Pfam" id="PF13906">
    <property type="entry name" value="AA_permease_C"/>
    <property type="match status" value="1"/>
</dbReference>
<comment type="subcellular location">
    <subcellularLocation>
        <location evidence="1">Membrane</location>
        <topology evidence="1">Multi-pass membrane protein</topology>
    </subcellularLocation>
</comment>
<dbReference type="InterPro" id="IPR002293">
    <property type="entry name" value="AA/rel_permease1"/>
</dbReference>
<evidence type="ECO:0000256" key="3">
    <source>
        <dbReference type="ARBA" id="ARBA00022989"/>
    </source>
</evidence>
<feature type="transmembrane region" description="Helical" evidence="5">
    <location>
        <begin position="111"/>
        <end position="139"/>
    </location>
</feature>
<keyword evidence="3 5" id="KW-1133">Transmembrane helix</keyword>
<sequence>DPENWKIKKEDIPPGVEGGEGGFLPFGFAGVMAGAAKCFYGFVGFDCVATTGEEAKNPHRSIPLSIILSLIIIFLSYFGTSTVLTMMLPYYAQDLNAPFPYAFEVLGWTVIKWIVTIGAIFALTTSLMGSMFPLPRILYAMANDGLLFKVLAKVHPKTQTPMIATIVSGVLAGIMAIIFDLQQLIEMLSIGTLLAYTIVAICILLLRYQDEDSSQMESNVPETANQGLSSRLVKKISNLFNLRGIKYPTSATSRLVRKKTILFCLLCIGFDAILSFGDLDEVYLIVLLCIFGVLMIITLIAIGRQPNSQIDLFFKVPLVPLVPGLSIVINIYLMLMLEVYTWIRFGVWMAIGFLIYFGYGIRNSTANVKTDKTIPIGDHGSSSTIPAE</sequence>